<dbReference type="PRINTS" id="PR00313">
    <property type="entry name" value="CABNDNGRPT"/>
</dbReference>
<dbReference type="Pfam" id="PF00353">
    <property type="entry name" value="HemolysinCabind"/>
    <property type="match status" value="6"/>
</dbReference>
<dbReference type="InterPro" id="IPR001343">
    <property type="entry name" value="Hemolysn_Ca-bd"/>
</dbReference>
<sequence>MTVSYLTKTELNSDLTASGHFDPSVQAALISSLESSGVYTSGSEDGKKAWVESGAYSGGGVPPIVQVLEVTNSTTVQTDSTLKAIVMDDAGGNQLFVTDSQNAHNGIFIAMGSGNDSVNLFDSGNDTVYGGSGADVIGGGAGNGYLYGGDGNDSIYGGSGSDTLVGGAGDNFLQAGTGAHQLLESGGSGNNTLRDVSSGTSTLVAGTGNDTLWGYGSDTLIGGSGHDELHGGANSLLISGSGSGGWNVLGSGSTHSSEVNILQGGAGADSLYGGGGNDTLYGGSGSNYLFAGTGSHQLLQAGTGNSYLYDSGSGGAPGTDTLTGGSGNDTIIGQQGDYFSDTGAAGSHNEFWVYGGTGANSTLQGGAGDDTFHVETKIGNDTIVGGGGTDIAGFKDRAFSDVQSLTYDSGSGSYNLVFNNGQQIHLSGVSELYFTDQVVKLT</sequence>
<dbReference type="Proteomes" id="UP001431010">
    <property type="component" value="Chromosome"/>
</dbReference>
<evidence type="ECO:0000313" key="3">
    <source>
        <dbReference type="EMBL" id="UFZ01827.1"/>
    </source>
</evidence>
<dbReference type="Gene3D" id="2.160.20.160">
    <property type="match status" value="1"/>
</dbReference>
<dbReference type="Gene3D" id="2.150.10.10">
    <property type="entry name" value="Serralysin-like metalloprotease, C-terminal"/>
    <property type="match status" value="1"/>
</dbReference>
<dbReference type="EMBL" id="CP088156">
    <property type="protein sequence ID" value="UFZ01827.1"/>
    <property type="molecule type" value="Genomic_DNA"/>
</dbReference>
<dbReference type="RefSeq" id="WP_231317620.1">
    <property type="nucleotide sequence ID" value="NZ_CP088156.1"/>
</dbReference>
<dbReference type="PANTHER" id="PTHR38340:SF1">
    <property type="entry name" value="S-LAYER PROTEIN"/>
    <property type="match status" value="1"/>
</dbReference>
<keyword evidence="4" id="KW-1185">Reference proteome</keyword>
<accession>A0ABY3R454</accession>
<keyword evidence="2" id="KW-0964">Secreted</keyword>
<evidence type="ECO:0000313" key="4">
    <source>
        <dbReference type="Proteomes" id="UP001431010"/>
    </source>
</evidence>
<dbReference type="InterPro" id="IPR050557">
    <property type="entry name" value="RTX_toxin/Mannuronan_C5-epim"/>
</dbReference>
<protein>
    <submittedName>
        <fullName evidence="3">Calcium-binding protein</fullName>
    </submittedName>
</protein>
<name>A0ABY3R454_9BRAD</name>
<organism evidence="3 4">
    <name type="scientific">Bradyrhizobium ontarionense</name>
    <dbReference type="NCBI Taxonomy" id="2898149"/>
    <lineage>
        <taxon>Bacteria</taxon>
        <taxon>Pseudomonadati</taxon>
        <taxon>Pseudomonadota</taxon>
        <taxon>Alphaproteobacteria</taxon>
        <taxon>Hyphomicrobiales</taxon>
        <taxon>Nitrobacteraceae</taxon>
        <taxon>Bradyrhizobium</taxon>
    </lineage>
</organism>
<dbReference type="InterPro" id="IPR011049">
    <property type="entry name" value="Serralysin-like_metalloprot_C"/>
</dbReference>
<evidence type="ECO:0000256" key="2">
    <source>
        <dbReference type="ARBA" id="ARBA00022525"/>
    </source>
</evidence>
<dbReference type="SUPFAM" id="SSF51120">
    <property type="entry name" value="beta-Roll"/>
    <property type="match status" value="2"/>
</dbReference>
<proteinExistence type="predicted"/>
<gene>
    <name evidence="3" type="ORF">LQG66_21185</name>
</gene>
<evidence type="ECO:0000256" key="1">
    <source>
        <dbReference type="ARBA" id="ARBA00004613"/>
    </source>
</evidence>
<reference evidence="3" key="1">
    <citation type="journal article" date="2024" name="Antonie Van Leeuwenhoek">
        <title>Bradyrhizobium ontarionense sp. nov., a novel bacterial symbiont isolated from Aeschynomene indica (Indian jointvetch), harbours photosynthesis, nitrogen fixation and nitrous oxide (N2O) reductase genes.</title>
        <authorList>
            <person name="Bromfield E.S.P."/>
            <person name="Cloutier S."/>
        </authorList>
    </citation>
    <scope>NUCLEOTIDE SEQUENCE</scope>
    <source>
        <strain evidence="3">A19</strain>
    </source>
</reference>
<comment type="subcellular location">
    <subcellularLocation>
        <location evidence="1">Secreted</location>
    </subcellularLocation>
</comment>
<dbReference type="PANTHER" id="PTHR38340">
    <property type="entry name" value="S-LAYER PROTEIN"/>
    <property type="match status" value="1"/>
</dbReference>